<dbReference type="OrthoDB" id="9795150at2"/>
<dbReference type="InterPro" id="IPR036259">
    <property type="entry name" value="MFS_trans_sf"/>
</dbReference>
<gene>
    <name evidence="8" type="ORF">AW736_08690</name>
</gene>
<feature type="transmembrane region" description="Helical" evidence="6">
    <location>
        <begin position="110"/>
        <end position="128"/>
    </location>
</feature>
<dbReference type="PANTHER" id="PTHR43702">
    <property type="entry name" value="L-FUCOSE-PROTON SYMPORTER"/>
    <property type="match status" value="1"/>
</dbReference>
<evidence type="ECO:0000256" key="5">
    <source>
        <dbReference type="ARBA" id="ARBA00023136"/>
    </source>
</evidence>
<dbReference type="EMBL" id="LRRQ01000094">
    <property type="protein sequence ID" value="OAM89456.1"/>
    <property type="molecule type" value="Genomic_DNA"/>
</dbReference>
<feature type="transmembrane region" description="Helical" evidence="6">
    <location>
        <begin position="149"/>
        <end position="170"/>
    </location>
</feature>
<keyword evidence="5 6" id="KW-0472">Membrane</keyword>
<feature type="transmembrane region" description="Helical" evidence="6">
    <location>
        <begin position="323"/>
        <end position="344"/>
    </location>
</feature>
<feature type="transmembrane region" description="Helical" evidence="6">
    <location>
        <begin position="356"/>
        <end position="375"/>
    </location>
</feature>
<dbReference type="InterPro" id="IPR011701">
    <property type="entry name" value="MFS"/>
</dbReference>
<evidence type="ECO:0000256" key="6">
    <source>
        <dbReference type="SAM" id="Phobius"/>
    </source>
</evidence>
<evidence type="ECO:0000256" key="4">
    <source>
        <dbReference type="ARBA" id="ARBA00022989"/>
    </source>
</evidence>
<reference evidence="8 9" key="1">
    <citation type="submission" date="2016-01" db="EMBL/GenBank/DDBJ databases">
        <title>High potential of lignocellulose degradation of a new Verrucomicrobia species.</title>
        <authorList>
            <person name="Wang Y."/>
            <person name="Shi Y."/>
            <person name="Qiu Z."/>
            <person name="Liu S."/>
            <person name="Yang H."/>
        </authorList>
    </citation>
    <scope>NUCLEOTIDE SEQUENCE [LARGE SCALE GENOMIC DNA]</scope>
    <source>
        <strain evidence="8 9">TSB47</strain>
    </source>
</reference>
<dbReference type="Gene3D" id="1.20.1250.20">
    <property type="entry name" value="MFS general substrate transporter like domains"/>
    <property type="match status" value="2"/>
</dbReference>
<evidence type="ECO:0000256" key="3">
    <source>
        <dbReference type="ARBA" id="ARBA00022692"/>
    </source>
</evidence>
<dbReference type="SUPFAM" id="SSF103473">
    <property type="entry name" value="MFS general substrate transporter"/>
    <property type="match status" value="1"/>
</dbReference>
<dbReference type="AlphaFoldDB" id="A0A178IK13"/>
<accession>A0A178IK13</accession>
<sequence length="408" mass="43476">MSKSIIRSASGKSFLIPFLLVSLLYLLWGCAHGLLDVLNKHFQGAFEMTKAESGFIQFSTYIAYFVMALPAGHIMRRLGYKKGIVTGLLIFTLGAFAFIPAAFVHSPLPFLVALFIIACGLCIIETGAHPYATSLGSEDGAAQRINIAAAFNGMGWIVGPLIGGMLIFGADANDNLALAKPYIAVGCAVLLVTVFFVFARMPELTPGSEGGSCSNAPPGPEGPIWAHRNLKLAIIAQFLYVGAQTGVFSFFINYVTELDPEISNLQASRLLGFGGMGLFLVGRLGSGFVMNRVPPARFLACFAGLAALCMVLVMLSAGRLSLYALYASFFFMSTMFPTIFALGVKGLGAHTKKASSYIVMGVAGGAIMPILMGWLGENNMAIGFSLPLAAFLFILYFGLSQGESRARR</sequence>
<dbReference type="PROSITE" id="PS50850">
    <property type="entry name" value="MFS"/>
    <property type="match status" value="1"/>
</dbReference>
<feature type="transmembrane region" description="Helical" evidence="6">
    <location>
        <begin position="267"/>
        <end position="286"/>
    </location>
</feature>
<feature type="transmembrane region" description="Helical" evidence="6">
    <location>
        <begin position="298"/>
        <end position="317"/>
    </location>
</feature>
<protein>
    <submittedName>
        <fullName evidence="8">MFS transporter</fullName>
    </submittedName>
</protein>
<dbReference type="InterPro" id="IPR050375">
    <property type="entry name" value="MFS_TsgA-like"/>
</dbReference>
<dbReference type="Pfam" id="PF07690">
    <property type="entry name" value="MFS_1"/>
    <property type="match status" value="1"/>
</dbReference>
<evidence type="ECO:0000313" key="9">
    <source>
        <dbReference type="Proteomes" id="UP000078486"/>
    </source>
</evidence>
<comment type="subcellular location">
    <subcellularLocation>
        <location evidence="1">Cell inner membrane</location>
        <topology evidence="1">Multi-pass membrane protein</topology>
    </subcellularLocation>
</comment>
<dbReference type="GO" id="GO:0005886">
    <property type="term" value="C:plasma membrane"/>
    <property type="evidence" value="ECO:0007669"/>
    <property type="project" value="UniProtKB-SubCell"/>
</dbReference>
<feature type="domain" description="Major facilitator superfamily (MFS) profile" evidence="7">
    <location>
        <begin position="17"/>
        <end position="402"/>
    </location>
</feature>
<dbReference type="InterPro" id="IPR020846">
    <property type="entry name" value="MFS_dom"/>
</dbReference>
<dbReference type="GO" id="GO:0022857">
    <property type="term" value="F:transmembrane transporter activity"/>
    <property type="evidence" value="ECO:0007669"/>
    <property type="project" value="InterPro"/>
</dbReference>
<evidence type="ECO:0000256" key="1">
    <source>
        <dbReference type="ARBA" id="ARBA00004429"/>
    </source>
</evidence>
<keyword evidence="9" id="KW-1185">Reference proteome</keyword>
<feature type="transmembrane region" description="Helical" evidence="6">
    <location>
        <begin position="381"/>
        <end position="399"/>
    </location>
</feature>
<feature type="transmembrane region" description="Helical" evidence="6">
    <location>
        <begin position="182"/>
        <end position="199"/>
    </location>
</feature>
<evidence type="ECO:0000259" key="7">
    <source>
        <dbReference type="PROSITE" id="PS50850"/>
    </source>
</evidence>
<keyword evidence="2" id="KW-1003">Cell membrane</keyword>
<dbReference type="Proteomes" id="UP000078486">
    <property type="component" value="Unassembled WGS sequence"/>
</dbReference>
<feature type="transmembrane region" description="Helical" evidence="6">
    <location>
        <begin position="55"/>
        <end position="72"/>
    </location>
</feature>
<comment type="caution">
    <text evidence="8">The sequence shown here is derived from an EMBL/GenBank/DDBJ whole genome shotgun (WGS) entry which is preliminary data.</text>
</comment>
<keyword evidence="4 6" id="KW-1133">Transmembrane helix</keyword>
<feature type="transmembrane region" description="Helical" evidence="6">
    <location>
        <begin position="12"/>
        <end position="35"/>
    </location>
</feature>
<evidence type="ECO:0000313" key="8">
    <source>
        <dbReference type="EMBL" id="OAM89456.1"/>
    </source>
</evidence>
<feature type="transmembrane region" description="Helical" evidence="6">
    <location>
        <begin position="232"/>
        <end position="255"/>
    </location>
</feature>
<dbReference type="STRING" id="1184151.AW736_08690"/>
<feature type="transmembrane region" description="Helical" evidence="6">
    <location>
        <begin position="84"/>
        <end position="104"/>
    </location>
</feature>
<name>A0A178IK13_9BACT</name>
<dbReference type="CDD" id="cd17394">
    <property type="entry name" value="MFS_FucP_like"/>
    <property type="match status" value="1"/>
</dbReference>
<keyword evidence="3 6" id="KW-0812">Transmembrane</keyword>
<proteinExistence type="predicted"/>
<evidence type="ECO:0000256" key="2">
    <source>
        <dbReference type="ARBA" id="ARBA00022475"/>
    </source>
</evidence>
<dbReference type="RefSeq" id="WP_068769930.1">
    <property type="nucleotide sequence ID" value="NZ_CP109796.1"/>
</dbReference>
<organism evidence="8 9">
    <name type="scientific">Termitidicoccus mucosus</name>
    <dbReference type="NCBI Taxonomy" id="1184151"/>
    <lineage>
        <taxon>Bacteria</taxon>
        <taxon>Pseudomonadati</taxon>
        <taxon>Verrucomicrobiota</taxon>
        <taxon>Opitutia</taxon>
        <taxon>Opitutales</taxon>
        <taxon>Opitutaceae</taxon>
        <taxon>Termitidicoccus</taxon>
    </lineage>
</organism>
<dbReference type="PANTHER" id="PTHR43702:SF3">
    <property type="entry name" value="PROTEIN TSGA"/>
    <property type="match status" value="1"/>
</dbReference>